<name>A0ABU1PVP8_9PSEU</name>
<dbReference type="EMBL" id="JAVDSG010000001">
    <property type="protein sequence ID" value="MDR6594531.1"/>
    <property type="molecule type" value="Genomic_DNA"/>
</dbReference>
<dbReference type="InterPro" id="IPR041372">
    <property type="entry name" value="Cas3_C"/>
</dbReference>
<feature type="domain" description="Cas3 C-terminal" evidence="1">
    <location>
        <begin position="10"/>
        <end position="116"/>
    </location>
</feature>
<organism evidence="2 3">
    <name type="scientific">Saccharothrix longispora</name>
    <dbReference type="NCBI Taxonomy" id="33920"/>
    <lineage>
        <taxon>Bacteria</taxon>
        <taxon>Bacillati</taxon>
        <taxon>Actinomycetota</taxon>
        <taxon>Actinomycetes</taxon>
        <taxon>Pseudonocardiales</taxon>
        <taxon>Pseudonocardiaceae</taxon>
        <taxon>Saccharothrix</taxon>
    </lineage>
</organism>
<sequence>MIDDEYDDLDTAVEVVLLRADDGDRAVRVTPVRGMTSIDLTATELTASTVQELTDSATVLSAPDGVPSDVVRALRAAPVPPLFATSPWLCHHRALILRDGRCPVAAHVLNYEPEFGVYVDGDL</sequence>
<evidence type="ECO:0000259" key="1">
    <source>
        <dbReference type="Pfam" id="PF18395"/>
    </source>
</evidence>
<dbReference type="RefSeq" id="WP_310307546.1">
    <property type="nucleotide sequence ID" value="NZ_BAAAXB010000001.1"/>
</dbReference>
<gene>
    <name evidence="2" type="ORF">J2S66_002915</name>
</gene>
<protein>
    <recommendedName>
        <fullName evidence="1">Cas3 C-terminal domain-containing protein</fullName>
    </recommendedName>
</protein>
<evidence type="ECO:0000313" key="2">
    <source>
        <dbReference type="EMBL" id="MDR6594531.1"/>
    </source>
</evidence>
<keyword evidence="3" id="KW-1185">Reference proteome</keyword>
<accession>A0ABU1PVP8</accession>
<proteinExistence type="predicted"/>
<dbReference type="Proteomes" id="UP001268819">
    <property type="component" value="Unassembled WGS sequence"/>
</dbReference>
<dbReference type="Pfam" id="PF18395">
    <property type="entry name" value="Cas3_C"/>
    <property type="match status" value="1"/>
</dbReference>
<evidence type="ECO:0000313" key="3">
    <source>
        <dbReference type="Proteomes" id="UP001268819"/>
    </source>
</evidence>
<reference evidence="2 3" key="1">
    <citation type="submission" date="2023-07" db="EMBL/GenBank/DDBJ databases">
        <title>Sequencing the genomes of 1000 actinobacteria strains.</title>
        <authorList>
            <person name="Klenk H.-P."/>
        </authorList>
    </citation>
    <scope>NUCLEOTIDE SEQUENCE [LARGE SCALE GENOMIC DNA]</scope>
    <source>
        <strain evidence="2 3">DSM 43749</strain>
    </source>
</reference>
<comment type="caution">
    <text evidence="2">The sequence shown here is derived from an EMBL/GenBank/DDBJ whole genome shotgun (WGS) entry which is preliminary data.</text>
</comment>